<dbReference type="Pfam" id="PF00512">
    <property type="entry name" value="HisKA"/>
    <property type="match status" value="1"/>
</dbReference>
<dbReference type="InterPro" id="IPR005467">
    <property type="entry name" value="His_kinase_dom"/>
</dbReference>
<dbReference type="Gene3D" id="3.30.565.10">
    <property type="entry name" value="Histidine kinase-like ATPase, C-terminal domain"/>
    <property type="match status" value="1"/>
</dbReference>
<dbReference type="PROSITE" id="PS50109">
    <property type="entry name" value="HIS_KIN"/>
    <property type="match status" value="1"/>
</dbReference>
<dbReference type="PROSITE" id="PS50113">
    <property type="entry name" value="PAC"/>
    <property type="match status" value="1"/>
</dbReference>
<dbReference type="InterPro" id="IPR036890">
    <property type="entry name" value="HATPase_C_sf"/>
</dbReference>
<evidence type="ECO:0000256" key="5">
    <source>
        <dbReference type="ARBA" id="ARBA00022741"/>
    </source>
</evidence>
<dbReference type="Pfam" id="PF08448">
    <property type="entry name" value="PAS_4"/>
    <property type="match status" value="1"/>
</dbReference>
<dbReference type="InterPro" id="IPR003661">
    <property type="entry name" value="HisK_dim/P_dom"/>
</dbReference>
<name>A0ABW2RGW7_9BACL</name>
<evidence type="ECO:0000259" key="11">
    <source>
        <dbReference type="PROSITE" id="PS50113"/>
    </source>
</evidence>
<evidence type="ECO:0000256" key="1">
    <source>
        <dbReference type="ARBA" id="ARBA00000085"/>
    </source>
</evidence>
<evidence type="ECO:0000256" key="2">
    <source>
        <dbReference type="ARBA" id="ARBA00012438"/>
    </source>
</evidence>
<keyword evidence="7" id="KW-0067">ATP-binding</keyword>
<reference evidence="13" key="1">
    <citation type="journal article" date="2019" name="Int. J. Syst. Evol. Microbiol.">
        <title>The Global Catalogue of Microorganisms (GCM) 10K type strain sequencing project: providing services to taxonomists for standard genome sequencing and annotation.</title>
        <authorList>
            <consortium name="The Broad Institute Genomics Platform"/>
            <consortium name="The Broad Institute Genome Sequencing Center for Infectious Disease"/>
            <person name="Wu L."/>
            <person name="Ma J."/>
        </authorList>
    </citation>
    <scope>NUCLEOTIDE SEQUENCE [LARGE SCALE GENOMIC DNA]</scope>
    <source>
        <strain evidence="13">CGMCC 1.12942</strain>
    </source>
</reference>
<dbReference type="SMART" id="SM00388">
    <property type="entry name" value="HisKA"/>
    <property type="match status" value="1"/>
</dbReference>
<dbReference type="PANTHER" id="PTHR43065">
    <property type="entry name" value="SENSOR HISTIDINE KINASE"/>
    <property type="match status" value="1"/>
</dbReference>
<evidence type="ECO:0000256" key="8">
    <source>
        <dbReference type="ARBA" id="ARBA00023012"/>
    </source>
</evidence>
<dbReference type="EC" id="2.7.13.3" evidence="2"/>
<evidence type="ECO:0000259" key="10">
    <source>
        <dbReference type="PROSITE" id="PS50112"/>
    </source>
</evidence>
<evidence type="ECO:0000259" key="9">
    <source>
        <dbReference type="PROSITE" id="PS50109"/>
    </source>
</evidence>
<dbReference type="InterPro" id="IPR013656">
    <property type="entry name" value="PAS_4"/>
</dbReference>
<dbReference type="Gene3D" id="3.30.450.20">
    <property type="entry name" value="PAS domain"/>
    <property type="match status" value="1"/>
</dbReference>
<keyword evidence="6" id="KW-0418">Kinase</keyword>
<dbReference type="InterPro" id="IPR004358">
    <property type="entry name" value="Sig_transdc_His_kin-like_C"/>
</dbReference>
<dbReference type="CDD" id="cd00130">
    <property type="entry name" value="PAS"/>
    <property type="match status" value="1"/>
</dbReference>
<dbReference type="SUPFAM" id="SSF55785">
    <property type="entry name" value="PYP-like sensor domain (PAS domain)"/>
    <property type="match status" value="1"/>
</dbReference>
<evidence type="ECO:0000313" key="13">
    <source>
        <dbReference type="Proteomes" id="UP001596500"/>
    </source>
</evidence>
<evidence type="ECO:0000256" key="6">
    <source>
        <dbReference type="ARBA" id="ARBA00022777"/>
    </source>
</evidence>
<gene>
    <name evidence="12" type="ORF">ACFQNG_03550</name>
</gene>
<sequence>MINMNMKTSIEHADHPSCQYLPFYPMTTVERMTAQMISKIHLGIIVLDECSQVLEINPVAAALLGLDRAQVLYRSFEELVAQLGLHAHEKERLTSFVYSVQDGREMEWEWHDEGEARYLTLRMQAIKDHELRLQGYMLVIEDVTALRLLELQVRRNNRLATIGQIAAGTAHEIRNPLTAIKGFLQVIGHKLKDDGQGKECGYIEIMLKEIERISNLVGEILLLSKPRQTDLRAVNVTKVLREILPIIKNEALLHNIDVFFEKSVSPLPVVIADGEMLKQVFLNLCKNAIEAMKQGGLLTIRLATMVSERKLRVEIIDSGTGIPDDVREKIFEPFFTTKENGTGLGLPICRQILLELGGTIEPDSSESGTTMRVYLPLGMKPE</sequence>
<dbReference type="InterPro" id="IPR000014">
    <property type="entry name" value="PAS"/>
</dbReference>
<dbReference type="PANTHER" id="PTHR43065:SF10">
    <property type="entry name" value="PEROXIDE STRESS-ACTIVATED HISTIDINE KINASE MAK3"/>
    <property type="match status" value="1"/>
</dbReference>
<dbReference type="Pfam" id="PF02518">
    <property type="entry name" value="HATPase_c"/>
    <property type="match status" value="1"/>
</dbReference>
<accession>A0ABW2RGW7</accession>
<evidence type="ECO:0000256" key="4">
    <source>
        <dbReference type="ARBA" id="ARBA00022679"/>
    </source>
</evidence>
<dbReference type="InterPro" id="IPR036097">
    <property type="entry name" value="HisK_dim/P_sf"/>
</dbReference>
<comment type="caution">
    <text evidence="12">The sequence shown here is derived from an EMBL/GenBank/DDBJ whole genome shotgun (WGS) entry which is preliminary data.</text>
</comment>
<dbReference type="InterPro" id="IPR000700">
    <property type="entry name" value="PAS-assoc_C"/>
</dbReference>
<evidence type="ECO:0000256" key="7">
    <source>
        <dbReference type="ARBA" id="ARBA00022840"/>
    </source>
</evidence>
<dbReference type="SUPFAM" id="SSF47384">
    <property type="entry name" value="Homodimeric domain of signal transducing histidine kinase"/>
    <property type="match status" value="1"/>
</dbReference>
<dbReference type="PROSITE" id="PS50112">
    <property type="entry name" value="PAS"/>
    <property type="match status" value="1"/>
</dbReference>
<proteinExistence type="predicted"/>
<evidence type="ECO:0000256" key="3">
    <source>
        <dbReference type="ARBA" id="ARBA00022553"/>
    </source>
</evidence>
<keyword evidence="3" id="KW-0597">Phosphoprotein</keyword>
<dbReference type="InterPro" id="IPR003594">
    <property type="entry name" value="HATPase_dom"/>
</dbReference>
<dbReference type="Gene3D" id="1.10.287.130">
    <property type="match status" value="1"/>
</dbReference>
<dbReference type="Proteomes" id="UP001596500">
    <property type="component" value="Unassembled WGS sequence"/>
</dbReference>
<dbReference type="RefSeq" id="WP_379863460.1">
    <property type="nucleotide sequence ID" value="NZ_JBHTBW010000006.1"/>
</dbReference>
<dbReference type="PRINTS" id="PR00344">
    <property type="entry name" value="BCTRLSENSOR"/>
</dbReference>
<comment type="catalytic activity">
    <reaction evidence="1">
        <text>ATP + protein L-histidine = ADP + protein N-phospho-L-histidine.</text>
        <dbReference type="EC" id="2.7.13.3"/>
    </reaction>
</comment>
<keyword evidence="8" id="KW-0902">Two-component regulatory system</keyword>
<dbReference type="SMART" id="SM00387">
    <property type="entry name" value="HATPase_c"/>
    <property type="match status" value="1"/>
</dbReference>
<feature type="domain" description="PAS" evidence="10">
    <location>
        <begin position="29"/>
        <end position="104"/>
    </location>
</feature>
<keyword evidence="4" id="KW-0808">Transferase</keyword>
<keyword evidence="5" id="KW-0547">Nucleotide-binding</keyword>
<feature type="domain" description="Histidine kinase" evidence="9">
    <location>
        <begin position="168"/>
        <end position="379"/>
    </location>
</feature>
<dbReference type="NCBIfam" id="TIGR00229">
    <property type="entry name" value="sensory_box"/>
    <property type="match status" value="1"/>
</dbReference>
<keyword evidence="13" id="KW-1185">Reference proteome</keyword>
<dbReference type="SUPFAM" id="SSF55874">
    <property type="entry name" value="ATPase domain of HSP90 chaperone/DNA topoisomerase II/histidine kinase"/>
    <property type="match status" value="1"/>
</dbReference>
<organism evidence="12 13">
    <name type="scientific">Laceyella putida</name>
    <dbReference type="NCBI Taxonomy" id="110101"/>
    <lineage>
        <taxon>Bacteria</taxon>
        <taxon>Bacillati</taxon>
        <taxon>Bacillota</taxon>
        <taxon>Bacilli</taxon>
        <taxon>Bacillales</taxon>
        <taxon>Thermoactinomycetaceae</taxon>
        <taxon>Laceyella</taxon>
    </lineage>
</organism>
<dbReference type="InterPro" id="IPR035965">
    <property type="entry name" value="PAS-like_dom_sf"/>
</dbReference>
<dbReference type="CDD" id="cd00082">
    <property type="entry name" value="HisKA"/>
    <property type="match status" value="1"/>
</dbReference>
<dbReference type="EMBL" id="JBHTBW010000006">
    <property type="protein sequence ID" value="MFC7440239.1"/>
    <property type="molecule type" value="Genomic_DNA"/>
</dbReference>
<evidence type="ECO:0000313" key="12">
    <source>
        <dbReference type="EMBL" id="MFC7440239.1"/>
    </source>
</evidence>
<feature type="domain" description="PAC" evidence="11">
    <location>
        <begin position="102"/>
        <end position="155"/>
    </location>
</feature>
<protein>
    <recommendedName>
        <fullName evidence="2">histidine kinase</fullName>
        <ecNumber evidence="2">2.7.13.3</ecNumber>
    </recommendedName>
</protein>